<evidence type="ECO:0000256" key="1">
    <source>
        <dbReference type="ARBA" id="ARBA00022679"/>
    </source>
</evidence>
<evidence type="ECO:0000259" key="3">
    <source>
        <dbReference type="PROSITE" id="PS51480"/>
    </source>
</evidence>
<protein>
    <submittedName>
        <fullName evidence="4">Dihydroxyacetone kinase, C-terminal domain</fullName>
    </submittedName>
</protein>
<dbReference type="GO" id="GO:0005829">
    <property type="term" value="C:cytosol"/>
    <property type="evidence" value="ECO:0007669"/>
    <property type="project" value="TreeGrafter"/>
</dbReference>
<dbReference type="GO" id="GO:0019563">
    <property type="term" value="P:glycerol catabolic process"/>
    <property type="evidence" value="ECO:0007669"/>
    <property type="project" value="TreeGrafter"/>
</dbReference>
<dbReference type="STRING" id="428990.SAMN06295987_10968"/>
<dbReference type="PROSITE" id="PS51480">
    <property type="entry name" value="DHAL"/>
    <property type="match status" value="1"/>
</dbReference>
<evidence type="ECO:0000313" key="4">
    <source>
        <dbReference type="EMBL" id="SLK09017.1"/>
    </source>
</evidence>
<dbReference type="InterPro" id="IPR036117">
    <property type="entry name" value="DhaL_dom_sf"/>
</dbReference>
<feature type="domain" description="DhaL" evidence="3">
    <location>
        <begin position="7"/>
        <end position="202"/>
    </location>
</feature>
<dbReference type="SMART" id="SM01120">
    <property type="entry name" value="Dak2"/>
    <property type="match status" value="1"/>
</dbReference>
<sequence length="203" mass="21598">MTGLTTQSLRYGISAVLTVLERRHDELTVLDGKLGDGDLGITLLKAFRALEGIKDTLPLDLGAAFMACATRVSEVSSSSFGNLLVMSLTVASKRYKGSQEAHWSDMAGLVQQAMDTMSQRGKANLGDKTVLDALAGIVEVAEGLSDPDAILEQAMQAVSSVLDEFRDRPSRIGRARIFAERSIGLDDPGMVAAQIMLAGLAQV</sequence>
<dbReference type="PANTHER" id="PTHR28629:SF4">
    <property type="entry name" value="TRIOKINASE_FMN CYCLASE"/>
    <property type="match status" value="1"/>
</dbReference>
<dbReference type="SUPFAM" id="SSF101473">
    <property type="entry name" value="DhaL-like"/>
    <property type="match status" value="1"/>
</dbReference>
<dbReference type="RefSeq" id="WP_176168132.1">
    <property type="nucleotide sequence ID" value="NZ_FVZE01000009.1"/>
</dbReference>
<dbReference type="AlphaFoldDB" id="A0A1U6IM10"/>
<keyword evidence="1" id="KW-0808">Transferase</keyword>
<evidence type="ECO:0000313" key="5">
    <source>
        <dbReference type="Proteomes" id="UP000190989"/>
    </source>
</evidence>
<organism evidence="4 5">
    <name type="scientific">Novosphingobium mathurense</name>
    <dbReference type="NCBI Taxonomy" id="428990"/>
    <lineage>
        <taxon>Bacteria</taxon>
        <taxon>Pseudomonadati</taxon>
        <taxon>Pseudomonadota</taxon>
        <taxon>Alphaproteobacteria</taxon>
        <taxon>Sphingomonadales</taxon>
        <taxon>Sphingomonadaceae</taxon>
        <taxon>Novosphingobium</taxon>
    </lineage>
</organism>
<evidence type="ECO:0000256" key="2">
    <source>
        <dbReference type="ARBA" id="ARBA00022777"/>
    </source>
</evidence>
<dbReference type="PANTHER" id="PTHR28629">
    <property type="entry name" value="TRIOKINASE/FMN CYCLASE"/>
    <property type="match status" value="1"/>
</dbReference>
<keyword evidence="2 4" id="KW-0418">Kinase</keyword>
<dbReference type="Gene3D" id="1.25.40.340">
    <property type="match status" value="1"/>
</dbReference>
<dbReference type="InterPro" id="IPR050861">
    <property type="entry name" value="Dihydroxyacetone_Kinase"/>
</dbReference>
<dbReference type="Proteomes" id="UP000190989">
    <property type="component" value="Unassembled WGS sequence"/>
</dbReference>
<name>A0A1U6IM10_9SPHN</name>
<dbReference type="GO" id="GO:0004371">
    <property type="term" value="F:glycerone kinase activity"/>
    <property type="evidence" value="ECO:0007669"/>
    <property type="project" value="InterPro"/>
</dbReference>
<keyword evidence="5" id="KW-1185">Reference proteome</keyword>
<proteinExistence type="predicted"/>
<dbReference type="InterPro" id="IPR004007">
    <property type="entry name" value="DhaL_dom"/>
</dbReference>
<dbReference type="Pfam" id="PF02734">
    <property type="entry name" value="Dak2"/>
    <property type="match status" value="1"/>
</dbReference>
<accession>A0A1U6IM10</accession>
<gene>
    <name evidence="4" type="ORF">SAMN06295987_10968</name>
</gene>
<dbReference type="EMBL" id="FVZE01000009">
    <property type="protein sequence ID" value="SLK09017.1"/>
    <property type="molecule type" value="Genomic_DNA"/>
</dbReference>
<reference evidence="5" key="1">
    <citation type="submission" date="2017-02" db="EMBL/GenBank/DDBJ databases">
        <authorList>
            <person name="Varghese N."/>
            <person name="Submissions S."/>
        </authorList>
    </citation>
    <scope>NUCLEOTIDE SEQUENCE [LARGE SCALE GENOMIC DNA]</scope>
    <source>
        <strain evidence="5">SM117</strain>
    </source>
</reference>